<feature type="domain" description="Glycosyl hydrolase family 95 N-terminal" evidence="2">
    <location>
        <begin position="45"/>
        <end position="284"/>
    </location>
</feature>
<dbReference type="AlphaFoldDB" id="A0A850H909"/>
<dbReference type="EMBL" id="JABWTA010000001">
    <property type="protein sequence ID" value="NVE94363.1"/>
    <property type="molecule type" value="Genomic_DNA"/>
</dbReference>
<dbReference type="PIRSF" id="PIRSF007663">
    <property type="entry name" value="UCP007663"/>
    <property type="match status" value="1"/>
</dbReference>
<reference evidence="5 6" key="1">
    <citation type="submission" date="2020-06" db="EMBL/GenBank/DDBJ databases">
        <title>Altererythrobacter lutimaris sp. nov., a marine bacterium isolated from a tidal flat.</title>
        <authorList>
            <person name="Kim D."/>
            <person name="Yoo Y."/>
            <person name="Kim J.-J."/>
        </authorList>
    </citation>
    <scope>NUCLEOTIDE SEQUENCE [LARGE SCALE GENOMIC DNA]</scope>
    <source>
        <strain evidence="5 6">JGD-16</strain>
    </source>
</reference>
<comment type="caution">
    <text evidence="5">The sequence shown here is derived from an EMBL/GenBank/DDBJ whole genome shotgun (WGS) entry which is preliminary data.</text>
</comment>
<feature type="signal peptide" evidence="1">
    <location>
        <begin position="1"/>
        <end position="22"/>
    </location>
</feature>
<protein>
    <submittedName>
        <fullName evidence="5">Glycoside hydrolase family 95 protein</fullName>
    </submittedName>
</protein>
<keyword evidence="6" id="KW-1185">Reference proteome</keyword>
<accession>A0A850H909</accession>
<dbReference type="InterPro" id="IPR016518">
    <property type="entry name" value="Alpha-L-fucosidase"/>
</dbReference>
<name>A0A850H909_9SPHN</name>
<feature type="domain" description="Alpha fucosidase A-like C-terminal" evidence="3">
    <location>
        <begin position="717"/>
        <end position="812"/>
    </location>
</feature>
<evidence type="ECO:0000313" key="6">
    <source>
        <dbReference type="Proteomes" id="UP000546031"/>
    </source>
</evidence>
<keyword evidence="5" id="KW-0378">Hydrolase</keyword>
<evidence type="ECO:0000259" key="2">
    <source>
        <dbReference type="Pfam" id="PF14498"/>
    </source>
</evidence>
<evidence type="ECO:0000259" key="3">
    <source>
        <dbReference type="Pfam" id="PF21307"/>
    </source>
</evidence>
<feature type="domain" description="Glycosyl hydrolase family 95 catalytic" evidence="4">
    <location>
        <begin position="303"/>
        <end position="715"/>
    </location>
</feature>
<evidence type="ECO:0000313" key="5">
    <source>
        <dbReference type="EMBL" id="NVE94363.1"/>
    </source>
</evidence>
<dbReference type="RefSeq" id="WP_176272646.1">
    <property type="nucleotide sequence ID" value="NZ_JABWTA010000001.1"/>
</dbReference>
<feature type="chain" id="PRO_5032762119" evidence="1">
    <location>
        <begin position="23"/>
        <end position="823"/>
    </location>
</feature>
<dbReference type="InterPro" id="IPR012341">
    <property type="entry name" value="6hp_glycosidase-like_sf"/>
</dbReference>
<dbReference type="Pfam" id="PF14498">
    <property type="entry name" value="Glyco_hyd_65N_2"/>
    <property type="match status" value="1"/>
</dbReference>
<evidence type="ECO:0000259" key="4">
    <source>
        <dbReference type="Pfam" id="PF22124"/>
    </source>
</evidence>
<dbReference type="Pfam" id="PF22124">
    <property type="entry name" value="Glyco_hydro_95_cat"/>
    <property type="match status" value="1"/>
</dbReference>
<dbReference type="Gene3D" id="1.50.10.10">
    <property type="match status" value="1"/>
</dbReference>
<dbReference type="InterPro" id="IPR027414">
    <property type="entry name" value="GH95_N_dom"/>
</dbReference>
<dbReference type="InterPro" id="IPR008928">
    <property type="entry name" value="6-hairpin_glycosidase_sf"/>
</dbReference>
<dbReference type="GO" id="GO:0004560">
    <property type="term" value="F:alpha-L-fucosidase activity"/>
    <property type="evidence" value="ECO:0007669"/>
    <property type="project" value="InterPro"/>
</dbReference>
<gene>
    <name evidence="5" type="ORF">HUO12_05555</name>
</gene>
<dbReference type="Pfam" id="PF21307">
    <property type="entry name" value="Glyco_hydro_95_C"/>
    <property type="match status" value="1"/>
</dbReference>
<proteinExistence type="predicted"/>
<organism evidence="5 6">
    <name type="scientific">Altererythrobacter lutimaris</name>
    <dbReference type="NCBI Taxonomy" id="2743979"/>
    <lineage>
        <taxon>Bacteria</taxon>
        <taxon>Pseudomonadati</taxon>
        <taxon>Pseudomonadota</taxon>
        <taxon>Alphaproteobacteria</taxon>
        <taxon>Sphingomonadales</taxon>
        <taxon>Erythrobacteraceae</taxon>
        <taxon>Altererythrobacter</taxon>
    </lineage>
</organism>
<dbReference type="SUPFAM" id="SSF48208">
    <property type="entry name" value="Six-hairpin glycosidases"/>
    <property type="match status" value="1"/>
</dbReference>
<sequence length="823" mass="89483">MRMICSLAAMLAALFSAFGAVSAEEASPQDEGIQTSGASTDDAIVLTSPAWEWEHAYPVGNGRLAAMVFGRPGDEIIQVNEETVWEGGTDRNEVREGAAAAQETIVDLIFDGKAREAEQLSLNTQPGAAPDVLSYQTLGDLSLSSSLSGEVRDYRRYLDLERAAAVSQFSYSDGVSVSQTVFASAADQVIVVHVAFDSPDGRLIDYDVSFARPDGPVAQAVDGHLHMSFRLRSNGGSDTYGNSVSARIAAVVPSGSVAVEGDALRVSTSKEFWLLLAADTEFRGARPEDRTLEHITKASGKDFANLFADHVSAYSPLYDSFDLELGPRSDASDTAARIANVRAGGNDPDLYRLFTQFGRYLLISSSRPGSLPANLQGKWNDYIAAPWNSDYHMNINLQMNYWGAEALGLTSSSEALVDWVEALARNGSDTAKIQYGARGWVAHHTSDAYARSVPDRAIWGHWPLGGAWTSLALAERYRFTQNDEDAERGYAVLKGSAEFILDILQPIPEGLPYAGRLAVVPSQSPENRYLDAAGQPAVLTFSSTGDTQIVNEVFDATLELMQAVRTDRADADLDKALEEEILVAKARLVPMQISQRDGRLMEWIEDYDEADPGHRHISHAFALHPANDISPERTPELTAALRKTIEARLQNGGGGTGWSRAWLANMFARLHEGDRALEQLSVLVGRASQPNLLTTHPPFQIDGNFGGMAAVSEMLMQSHLDEVHLLPALPTAWSEGRVRGLKARGGYTLDFSWSQGRLERGEIVAMRDSIVRLRSADPLLVRSQDGALKETDRQRIGPDWVTSFSGVSGSAYSFEPNVGATNE</sequence>
<dbReference type="PANTHER" id="PTHR31084">
    <property type="entry name" value="ALPHA-L-FUCOSIDASE 2"/>
    <property type="match status" value="1"/>
</dbReference>
<dbReference type="InterPro" id="IPR054363">
    <property type="entry name" value="GH95_cat"/>
</dbReference>
<keyword evidence="1" id="KW-0732">Signal</keyword>
<dbReference type="InterPro" id="IPR049053">
    <property type="entry name" value="AFCA-like_C"/>
</dbReference>
<evidence type="ECO:0000256" key="1">
    <source>
        <dbReference type="SAM" id="SignalP"/>
    </source>
</evidence>
<dbReference type="PANTHER" id="PTHR31084:SF0">
    <property type="entry name" value="ALPHA-L-FUCOSIDASE 2"/>
    <property type="match status" value="1"/>
</dbReference>
<dbReference type="Proteomes" id="UP000546031">
    <property type="component" value="Unassembled WGS sequence"/>
</dbReference>
<dbReference type="GO" id="GO:0005975">
    <property type="term" value="P:carbohydrate metabolic process"/>
    <property type="evidence" value="ECO:0007669"/>
    <property type="project" value="InterPro"/>
</dbReference>